<sequence>MNNVKITDKIGRIEARQQIRFQFLKENKGKY</sequence>
<dbReference type="HOGENOM" id="CLU_3395843_0_0_9"/>
<dbReference type="KEGG" id="ccb:Clocel_2297"/>
<gene>
    <name evidence="1" type="ordered locus">Clocel_2297</name>
</gene>
<evidence type="ECO:0000313" key="1">
    <source>
        <dbReference type="EMBL" id="ADL52023.1"/>
    </source>
</evidence>
<name>D9SP58_CLOC7</name>
<organism evidence="1 2">
    <name type="scientific">Clostridium cellulovorans (strain ATCC 35296 / DSM 3052 / OCM 3 / 743B)</name>
    <dbReference type="NCBI Taxonomy" id="573061"/>
    <lineage>
        <taxon>Bacteria</taxon>
        <taxon>Bacillati</taxon>
        <taxon>Bacillota</taxon>
        <taxon>Clostridia</taxon>
        <taxon>Eubacteriales</taxon>
        <taxon>Clostridiaceae</taxon>
        <taxon>Clostridium</taxon>
    </lineage>
</organism>
<reference evidence="1 2" key="1">
    <citation type="submission" date="2010-08" db="EMBL/GenBank/DDBJ databases">
        <title>Complete sequence of Clostridium cellulovorans 743B.</title>
        <authorList>
            <consortium name="US DOE Joint Genome Institute"/>
            <person name="Lucas S."/>
            <person name="Copeland A."/>
            <person name="Lapidus A."/>
            <person name="Cheng J.-F."/>
            <person name="Bruce D."/>
            <person name="Goodwin L."/>
            <person name="Pitluck S."/>
            <person name="Chertkov O."/>
            <person name="Detter J.C."/>
            <person name="Han C."/>
            <person name="Tapia R."/>
            <person name="Land M."/>
            <person name="Hauser L."/>
            <person name="Chang Y.-J."/>
            <person name="Jeffries C."/>
            <person name="Kyrpides N."/>
            <person name="Ivanova N."/>
            <person name="Mikhailova N."/>
            <person name="Hemme C.L."/>
            <person name="Woyke T."/>
        </authorList>
    </citation>
    <scope>NUCLEOTIDE SEQUENCE [LARGE SCALE GENOMIC DNA]</scope>
    <source>
        <strain evidence="2">ATCC 35296 / DSM 3052 / OCM 3 / 743B</strain>
    </source>
</reference>
<evidence type="ECO:0000313" key="2">
    <source>
        <dbReference type="Proteomes" id="UP000002730"/>
    </source>
</evidence>
<proteinExistence type="predicted"/>
<protein>
    <submittedName>
        <fullName evidence="1">Uncharacterized protein</fullName>
    </submittedName>
</protein>
<dbReference type="EMBL" id="CP002160">
    <property type="protein sequence ID" value="ADL52023.1"/>
    <property type="molecule type" value="Genomic_DNA"/>
</dbReference>
<dbReference type="AlphaFoldDB" id="D9SP58"/>
<keyword evidence="2" id="KW-1185">Reference proteome</keyword>
<accession>D9SP58</accession>
<dbReference type="Proteomes" id="UP000002730">
    <property type="component" value="Chromosome"/>
</dbReference>